<keyword evidence="3" id="KW-1185">Reference proteome</keyword>
<protein>
    <submittedName>
        <fullName evidence="1">(rape) hypothetical protein</fullName>
    </submittedName>
    <submittedName>
        <fullName evidence="2">BnaC09g31610D protein</fullName>
    </submittedName>
</protein>
<dbReference type="Proteomes" id="UP001295469">
    <property type="component" value="Chromosome C09"/>
</dbReference>
<reference evidence="1" key="3">
    <citation type="submission" date="2021-01" db="EMBL/GenBank/DDBJ databases">
        <authorList>
            <consortium name="Genoscope - CEA"/>
            <person name="William W."/>
        </authorList>
    </citation>
    <scope>NUCLEOTIDE SEQUENCE</scope>
</reference>
<organism evidence="2 3">
    <name type="scientific">Brassica napus</name>
    <name type="common">Rape</name>
    <dbReference type="NCBI Taxonomy" id="3708"/>
    <lineage>
        <taxon>Eukaryota</taxon>
        <taxon>Viridiplantae</taxon>
        <taxon>Streptophyta</taxon>
        <taxon>Embryophyta</taxon>
        <taxon>Tracheophyta</taxon>
        <taxon>Spermatophyta</taxon>
        <taxon>Magnoliopsida</taxon>
        <taxon>eudicotyledons</taxon>
        <taxon>Gunneridae</taxon>
        <taxon>Pentapetalae</taxon>
        <taxon>rosids</taxon>
        <taxon>malvids</taxon>
        <taxon>Brassicales</taxon>
        <taxon>Brassicaceae</taxon>
        <taxon>Brassiceae</taxon>
        <taxon>Brassica</taxon>
    </lineage>
</organism>
<dbReference type="OMA" id="MRIWILD"/>
<reference evidence="2" key="2">
    <citation type="submission" date="2014-06" db="EMBL/GenBank/DDBJ databases">
        <authorList>
            <person name="Genoscope - CEA"/>
        </authorList>
    </citation>
    <scope>NUCLEOTIDE SEQUENCE</scope>
</reference>
<dbReference type="PaxDb" id="3708-A0A078FZZ5"/>
<dbReference type="EMBL" id="LK032101">
    <property type="protein sequence ID" value="CDY19895.1"/>
    <property type="molecule type" value="Genomic_DNA"/>
</dbReference>
<evidence type="ECO:0000313" key="3">
    <source>
        <dbReference type="Proteomes" id="UP000028999"/>
    </source>
</evidence>
<proteinExistence type="predicted"/>
<sequence>MRIWILDNRIDATTFGHDEIGDEDELNLRTLLTDFLPALDVLSSLYCRGQVIETLRMLQRVSIRRRIEGVEITFLATFTWVMQMKAHFRKNKETAFNPKKKGKKQKKTRYKTTIIVIFN</sequence>
<name>A0A078FZZ5_BRANA</name>
<dbReference type="Gramene" id="CDY19895">
    <property type="protein sequence ID" value="CDY19895"/>
    <property type="gene ID" value="GSBRNA2T00009683001"/>
</dbReference>
<gene>
    <name evidence="2" type="primary">BnaC09g31610D</name>
    <name evidence="1" type="ORF">DARMORV10_C09P45680.1</name>
    <name evidence="2" type="ORF">GSBRNA2T00009683001</name>
</gene>
<evidence type="ECO:0000313" key="1">
    <source>
        <dbReference type="EMBL" id="CAF1760791.1"/>
    </source>
</evidence>
<dbReference type="SMR" id="A0A078FZZ5"/>
<accession>A0A078FZZ5</accession>
<dbReference type="Proteomes" id="UP000028999">
    <property type="component" value="Unassembled WGS sequence"/>
</dbReference>
<dbReference type="AlphaFoldDB" id="A0A078FZZ5"/>
<evidence type="ECO:0000313" key="2">
    <source>
        <dbReference type="EMBL" id="CDY19895.1"/>
    </source>
</evidence>
<reference evidence="2 3" key="1">
    <citation type="journal article" date="2014" name="Science">
        <title>Plant genetics. Early allopolyploid evolution in the post-Neolithic Brassica napus oilseed genome.</title>
        <authorList>
            <person name="Chalhoub B."/>
            <person name="Denoeud F."/>
            <person name="Liu S."/>
            <person name="Parkin I.A."/>
            <person name="Tang H."/>
            <person name="Wang X."/>
            <person name="Chiquet J."/>
            <person name="Belcram H."/>
            <person name="Tong C."/>
            <person name="Samans B."/>
            <person name="Correa M."/>
            <person name="Da Silva C."/>
            <person name="Just J."/>
            <person name="Falentin C."/>
            <person name="Koh C.S."/>
            <person name="Le Clainche I."/>
            <person name="Bernard M."/>
            <person name="Bento P."/>
            <person name="Noel B."/>
            <person name="Labadie K."/>
            <person name="Alberti A."/>
            <person name="Charles M."/>
            <person name="Arnaud D."/>
            <person name="Guo H."/>
            <person name="Daviaud C."/>
            <person name="Alamery S."/>
            <person name="Jabbari K."/>
            <person name="Zhao M."/>
            <person name="Edger P.P."/>
            <person name="Chelaifa H."/>
            <person name="Tack D."/>
            <person name="Lassalle G."/>
            <person name="Mestiri I."/>
            <person name="Schnel N."/>
            <person name="Le Paslier M.C."/>
            <person name="Fan G."/>
            <person name="Renault V."/>
            <person name="Bayer P.E."/>
            <person name="Golicz A.A."/>
            <person name="Manoli S."/>
            <person name="Lee T.H."/>
            <person name="Thi V.H."/>
            <person name="Chalabi S."/>
            <person name="Hu Q."/>
            <person name="Fan C."/>
            <person name="Tollenaere R."/>
            <person name="Lu Y."/>
            <person name="Battail C."/>
            <person name="Shen J."/>
            <person name="Sidebottom C.H."/>
            <person name="Wang X."/>
            <person name="Canaguier A."/>
            <person name="Chauveau A."/>
            <person name="Berard A."/>
            <person name="Deniot G."/>
            <person name="Guan M."/>
            <person name="Liu Z."/>
            <person name="Sun F."/>
            <person name="Lim Y.P."/>
            <person name="Lyons E."/>
            <person name="Town C.D."/>
            <person name="Bancroft I."/>
            <person name="Wang X."/>
            <person name="Meng J."/>
            <person name="Ma J."/>
            <person name="Pires J.C."/>
            <person name="King G.J."/>
            <person name="Brunel D."/>
            <person name="Delourme R."/>
            <person name="Renard M."/>
            <person name="Aury J.M."/>
            <person name="Adams K.L."/>
            <person name="Batley J."/>
            <person name="Snowdon R.J."/>
            <person name="Tost J."/>
            <person name="Edwards D."/>
            <person name="Zhou Y."/>
            <person name="Hua W."/>
            <person name="Sharpe A.G."/>
            <person name="Paterson A.H."/>
            <person name="Guan C."/>
            <person name="Wincker P."/>
        </authorList>
    </citation>
    <scope>NUCLEOTIDE SEQUENCE [LARGE SCALE GENOMIC DNA]</scope>
    <source>
        <strain evidence="3">cv. Darmor-bzh</strain>
    </source>
</reference>
<dbReference type="EMBL" id="HG994373">
    <property type="protein sequence ID" value="CAF1760791.1"/>
    <property type="molecule type" value="Genomic_DNA"/>
</dbReference>